<dbReference type="Proteomes" id="UP000676336">
    <property type="component" value="Unassembled WGS sequence"/>
</dbReference>
<accession>A0A816USC6</accession>
<dbReference type="EMBL" id="CAJOBI010004235">
    <property type="protein sequence ID" value="CAF3995217.1"/>
    <property type="molecule type" value="Genomic_DNA"/>
</dbReference>
<dbReference type="Proteomes" id="UP000663834">
    <property type="component" value="Unassembled WGS sequence"/>
</dbReference>
<feature type="coiled-coil region" evidence="1">
    <location>
        <begin position="40"/>
        <end position="113"/>
    </location>
</feature>
<evidence type="ECO:0000313" key="7">
    <source>
        <dbReference type="Proteomes" id="UP000663824"/>
    </source>
</evidence>
<dbReference type="EMBL" id="CAJNOW010000708">
    <property type="protein sequence ID" value="CAF1289842.1"/>
    <property type="molecule type" value="Genomic_DNA"/>
</dbReference>
<evidence type="ECO:0000313" key="4">
    <source>
        <dbReference type="EMBL" id="CAF2117999.1"/>
    </source>
</evidence>
<dbReference type="OrthoDB" id="9984720at2759"/>
<evidence type="ECO:0000313" key="6">
    <source>
        <dbReference type="EMBL" id="CAF3998258.1"/>
    </source>
</evidence>
<keyword evidence="1" id="KW-0175">Coiled coil</keyword>
<comment type="caution">
    <text evidence="4">The sequence shown here is derived from an EMBL/GenBank/DDBJ whole genome shotgun (WGS) entry which is preliminary data.</text>
</comment>
<gene>
    <name evidence="6" type="ORF">BYL167_LOCUS13539</name>
    <name evidence="2" type="ORF">CJN711_LOCUS5785</name>
    <name evidence="3" type="ORF">KQP761_LOCUS4217</name>
    <name evidence="4" type="ORF">MBJ925_LOCUS25401</name>
    <name evidence="5" type="ORF">SMN809_LOCUS11625</name>
</gene>
<name>A0A816USC6_9BILA</name>
<evidence type="ECO:0008006" key="8">
    <source>
        <dbReference type="Google" id="ProtNLM"/>
    </source>
</evidence>
<sequence length="350" mass="40002">MSHSSVPKVPCVTCDRNGMGIFKCEGCAQVFCRKHSTEHRDRLTHQLDELVIEHDALQKSIAEHNDEQNTYQQLLEKINTWERDAIAKIQRTANEARQQVNKLTNEKTEIVSMKLNDLAQRVRKARTDDDYVETDLEKWIKKLKGIKNEMITILGSITVVEDSKNALVPKISISSIQQPAKFEERFVECLGNVTIEDNGRSIAHSSSKRSDAYARAVGEYSHGKRRIRLIINKTASYVASFNVVSKSVRTLGLSPSNGCFPYGWRTDDSMNNPDIDRKTNPGQKDLRGETTLKLDLLIDCDNRKISYFNEHTKITRTMDVDINRCPFPWQLECHVHDVNDRIEILSSNLV</sequence>
<evidence type="ECO:0000313" key="3">
    <source>
        <dbReference type="EMBL" id="CAF1289842.1"/>
    </source>
</evidence>
<organism evidence="4 7">
    <name type="scientific">Rotaria magnacalcarata</name>
    <dbReference type="NCBI Taxonomy" id="392030"/>
    <lineage>
        <taxon>Eukaryota</taxon>
        <taxon>Metazoa</taxon>
        <taxon>Spiralia</taxon>
        <taxon>Gnathifera</taxon>
        <taxon>Rotifera</taxon>
        <taxon>Eurotatoria</taxon>
        <taxon>Bdelloidea</taxon>
        <taxon>Philodinida</taxon>
        <taxon>Philodinidae</taxon>
        <taxon>Rotaria</taxon>
    </lineage>
</organism>
<dbReference type="Proteomes" id="UP000663855">
    <property type="component" value="Unassembled WGS sequence"/>
</dbReference>
<evidence type="ECO:0000313" key="5">
    <source>
        <dbReference type="EMBL" id="CAF3995217.1"/>
    </source>
</evidence>
<reference evidence="4" key="1">
    <citation type="submission" date="2021-02" db="EMBL/GenBank/DDBJ databases">
        <authorList>
            <person name="Nowell W R."/>
        </authorList>
    </citation>
    <scope>NUCLEOTIDE SEQUENCE</scope>
</reference>
<dbReference type="Proteomes" id="UP000663824">
    <property type="component" value="Unassembled WGS sequence"/>
</dbReference>
<dbReference type="AlphaFoldDB" id="A0A816USC6"/>
<protein>
    <recommendedName>
        <fullName evidence="8">B box-type domain-containing protein</fullName>
    </recommendedName>
</protein>
<evidence type="ECO:0000313" key="2">
    <source>
        <dbReference type="EMBL" id="CAF1072330.1"/>
    </source>
</evidence>
<dbReference type="EMBL" id="CAJOBH010004664">
    <property type="protein sequence ID" value="CAF3998258.1"/>
    <property type="molecule type" value="Genomic_DNA"/>
</dbReference>
<dbReference type="Proteomes" id="UP000681967">
    <property type="component" value="Unassembled WGS sequence"/>
</dbReference>
<evidence type="ECO:0000256" key="1">
    <source>
        <dbReference type="SAM" id="Coils"/>
    </source>
</evidence>
<dbReference type="EMBL" id="CAJNOV010001637">
    <property type="protein sequence ID" value="CAF1072330.1"/>
    <property type="molecule type" value="Genomic_DNA"/>
</dbReference>
<dbReference type="EMBL" id="CAJNRE010013369">
    <property type="protein sequence ID" value="CAF2117999.1"/>
    <property type="molecule type" value="Genomic_DNA"/>
</dbReference>
<proteinExistence type="predicted"/>